<keyword evidence="3" id="KW-1185">Reference proteome</keyword>
<evidence type="ECO:0000313" key="2">
    <source>
        <dbReference type="EMBL" id="GKT21707.1"/>
    </source>
</evidence>
<dbReference type="Pfam" id="PF07715">
    <property type="entry name" value="Plug"/>
    <property type="match status" value="1"/>
</dbReference>
<dbReference type="NCBIfam" id="TIGR04057">
    <property type="entry name" value="SusC_RagA_signa"/>
    <property type="match status" value="1"/>
</dbReference>
<comment type="caution">
    <text evidence="2">The sequence shown here is derived from an EMBL/GenBank/DDBJ whole genome shotgun (WGS) entry which is preliminary data.</text>
</comment>
<dbReference type="EMBL" id="BQXS01006693">
    <property type="protein sequence ID" value="GKT21707.1"/>
    <property type="molecule type" value="Genomic_DNA"/>
</dbReference>
<dbReference type="PROSITE" id="PS52016">
    <property type="entry name" value="TONB_DEPENDENT_REC_3"/>
    <property type="match status" value="1"/>
</dbReference>
<dbReference type="Gene3D" id="2.170.130.10">
    <property type="entry name" value="TonB-dependent receptor, plug domain"/>
    <property type="match status" value="1"/>
</dbReference>
<evidence type="ECO:0000259" key="1">
    <source>
        <dbReference type="Pfam" id="PF07715"/>
    </source>
</evidence>
<name>A0ABQ5JXR8_9EUKA</name>
<feature type="non-terminal residue" evidence="2">
    <location>
        <position position="101"/>
    </location>
</feature>
<evidence type="ECO:0000313" key="3">
    <source>
        <dbReference type="Proteomes" id="UP001057375"/>
    </source>
</evidence>
<dbReference type="SUPFAM" id="SSF56935">
    <property type="entry name" value="Porins"/>
    <property type="match status" value="1"/>
</dbReference>
<feature type="non-terminal residue" evidence="2">
    <location>
        <position position="1"/>
    </location>
</feature>
<accession>A0ABQ5JXR8</accession>
<dbReference type="InterPro" id="IPR012910">
    <property type="entry name" value="Plug_dom"/>
</dbReference>
<proteinExistence type="predicted"/>
<organism evidence="2 3">
    <name type="scientific">Aduncisulcus paluster</name>
    <dbReference type="NCBI Taxonomy" id="2918883"/>
    <lineage>
        <taxon>Eukaryota</taxon>
        <taxon>Metamonada</taxon>
        <taxon>Carpediemonas-like organisms</taxon>
        <taxon>Aduncisulcus</taxon>
    </lineage>
</organism>
<protein>
    <recommendedName>
        <fullName evidence="1">TonB-dependent receptor plug domain-containing protein</fullName>
    </recommendedName>
</protein>
<gene>
    <name evidence="2" type="ORF">ADUPG1_004470</name>
</gene>
<dbReference type="InterPro" id="IPR037066">
    <property type="entry name" value="Plug_dom_sf"/>
</dbReference>
<reference evidence="2" key="1">
    <citation type="submission" date="2022-03" db="EMBL/GenBank/DDBJ databases">
        <title>Draft genome sequence of Aduncisulcus paluster, a free-living microaerophilic Fornicata.</title>
        <authorList>
            <person name="Yuyama I."/>
            <person name="Kume K."/>
            <person name="Tamura T."/>
            <person name="Inagaki Y."/>
            <person name="Hashimoto T."/>
        </authorList>
    </citation>
    <scope>NUCLEOTIDE SEQUENCE</scope>
    <source>
        <strain evidence="2">NY0171</strain>
    </source>
</reference>
<dbReference type="InterPro" id="IPR023997">
    <property type="entry name" value="TonB-dep_OMP_SusC/RagA_CS"/>
</dbReference>
<sequence>VQVATTSGSPGSVVNIQVRGYHSISSGSDPLWIVDGMPVFGNGSVGLNDGTAKQNIMATMNPNDIESIEILKDAAATAIYGSRGSNGVILVTTKTGKAKEK</sequence>
<dbReference type="InterPro" id="IPR039426">
    <property type="entry name" value="TonB-dep_rcpt-like"/>
</dbReference>
<feature type="domain" description="TonB-dependent receptor plug" evidence="1">
    <location>
        <begin position="3"/>
        <end position="88"/>
    </location>
</feature>
<dbReference type="Proteomes" id="UP001057375">
    <property type="component" value="Unassembled WGS sequence"/>
</dbReference>